<dbReference type="AlphaFoldDB" id="A0A9W6HCY2"/>
<dbReference type="Pfam" id="PF04122">
    <property type="entry name" value="CW_binding_2"/>
    <property type="match status" value="3"/>
</dbReference>
<evidence type="ECO:0000313" key="3">
    <source>
        <dbReference type="Proteomes" id="UP001142372"/>
    </source>
</evidence>
<dbReference type="EMBL" id="BSEN01000015">
    <property type="protein sequence ID" value="GLJ77770.1"/>
    <property type="molecule type" value="Genomic_DNA"/>
</dbReference>
<reference evidence="2" key="2">
    <citation type="submission" date="2023-01" db="EMBL/GenBank/DDBJ databases">
        <authorList>
            <person name="Sun Q."/>
            <person name="Evtushenko L."/>
        </authorList>
    </citation>
    <scope>NUCLEOTIDE SEQUENCE</scope>
    <source>
        <strain evidence="2">VKM Ac-1401</strain>
    </source>
</reference>
<reference evidence="2" key="1">
    <citation type="journal article" date="2014" name="Int. J. Syst. Evol. Microbiol.">
        <title>Complete genome sequence of Corynebacterium casei LMG S-19264T (=DSM 44701T), isolated from a smear-ripened cheese.</title>
        <authorList>
            <consortium name="US DOE Joint Genome Institute (JGI-PGF)"/>
            <person name="Walter F."/>
            <person name="Albersmeier A."/>
            <person name="Kalinowski J."/>
            <person name="Ruckert C."/>
        </authorList>
    </citation>
    <scope>NUCLEOTIDE SEQUENCE</scope>
    <source>
        <strain evidence="2">VKM Ac-1401</strain>
    </source>
</reference>
<proteinExistence type="predicted"/>
<keyword evidence="1" id="KW-0732">Signal</keyword>
<dbReference type="InterPro" id="IPR015943">
    <property type="entry name" value="WD40/YVTN_repeat-like_dom_sf"/>
</dbReference>
<dbReference type="InterPro" id="IPR007253">
    <property type="entry name" value="Cell_wall-bd_2"/>
</dbReference>
<protein>
    <recommendedName>
        <fullName evidence="4">Cell wall-binding repeat-containing protein</fullName>
    </recommendedName>
</protein>
<dbReference type="PANTHER" id="PTHR30032:SF4">
    <property type="entry name" value="AMIDASE ENHANCER"/>
    <property type="match status" value="1"/>
</dbReference>
<name>A0A9W6HCY2_9MICO</name>
<dbReference type="GO" id="GO:0030288">
    <property type="term" value="C:outer membrane-bounded periplasmic space"/>
    <property type="evidence" value="ECO:0007669"/>
    <property type="project" value="TreeGrafter"/>
</dbReference>
<dbReference type="PANTHER" id="PTHR30032">
    <property type="entry name" value="N-ACETYLMURAMOYL-L-ALANINE AMIDASE-RELATED"/>
    <property type="match status" value="1"/>
</dbReference>
<organism evidence="2 3">
    <name type="scientific">Leifsonia poae</name>
    <dbReference type="NCBI Taxonomy" id="110933"/>
    <lineage>
        <taxon>Bacteria</taxon>
        <taxon>Bacillati</taxon>
        <taxon>Actinomycetota</taxon>
        <taxon>Actinomycetes</taxon>
        <taxon>Micrococcales</taxon>
        <taxon>Microbacteriaceae</taxon>
        <taxon>Leifsonia</taxon>
    </lineage>
</organism>
<keyword evidence="3" id="KW-1185">Reference proteome</keyword>
<dbReference type="SUPFAM" id="SSF101898">
    <property type="entry name" value="NHL repeat"/>
    <property type="match status" value="1"/>
</dbReference>
<gene>
    <name evidence="2" type="ORF">GCM10017584_33440</name>
</gene>
<dbReference type="InterPro" id="IPR051922">
    <property type="entry name" value="Bact_Sporulation_Assoc"/>
</dbReference>
<evidence type="ECO:0000313" key="2">
    <source>
        <dbReference type="EMBL" id="GLJ77770.1"/>
    </source>
</evidence>
<accession>A0A9W6HCY2</accession>
<feature type="chain" id="PRO_5040926584" description="Cell wall-binding repeat-containing protein" evidence="1">
    <location>
        <begin position="29"/>
        <end position="651"/>
    </location>
</feature>
<feature type="signal peptide" evidence="1">
    <location>
        <begin position="1"/>
        <end position="28"/>
    </location>
</feature>
<evidence type="ECO:0000256" key="1">
    <source>
        <dbReference type="SAM" id="SignalP"/>
    </source>
</evidence>
<dbReference type="Gene3D" id="2.130.10.10">
    <property type="entry name" value="YVTN repeat-like/Quinoprotein amine dehydrogenase"/>
    <property type="match status" value="2"/>
</dbReference>
<evidence type="ECO:0008006" key="4">
    <source>
        <dbReference type="Google" id="ProtNLM"/>
    </source>
</evidence>
<sequence>MRRLPGLIVVLAIAATLLVAGVPAPVSAATARGTTYTLPAGNNNYRMAAGPDGDVYALNVTTSVVSRIRPDGTWSPAIATVKAAGTQAAAPSSALAVAPDGSLFVLTSSGVIEHLGADGTDRGAFANGEAFPGFALDVSPSGDVRLETTSSPDQAPNGYQLLLIHPDGTWSRLYTAPAGAALGAPQATPDGGIAMTVAGRSVGAVVLSSAGIVERSFTIPGAITIWAAAVDNDGSVYVDYTLQSSVDDDRLGRFGADSTTTLNIVDKGLAAPAALVWGPGHELMSVNDQLGDVTTVSSAGVVTKHAFTFQRSGSGGEEAIADRWGNVWIYSMPVLDSKGTRGNQITRYTSTSRIGGATRYDVSGAAASAAFGRDVPVVFVASGAVFPDALSGGAAAAALGGPVLLVPPSGALGSSTVRALTRLRPHAIVVLGGTASVSSAVQSALRSYAPSVTRIGGADRYEVSASLSASVFSPGVARVYVATGATFPDALSGAAAAGASHAPVLLVPASGAIPNAVSAELARLHPGVITVLGGTGSVGVDVAGDLAAIAPVTRIGGVDRYTVSAALSSATFRPGVAKVFVARGDLFPDALSGAPVAAVSGAPVLLLPPTGAIPTAVAAELKRLKPHGIIELGGASGVSATTDKTLLAYIR</sequence>
<dbReference type="RefSeq" id="WP_271178384.1">
    <property type="nucleotide sequence ID" value="NZ_BAAAJO010000003.1"/>
</dbReference>
<dbReference type="Proteomes" id="UP001142372">
    <property type="component" value="Unassembled WGS sequence"/>
</dbReference>
<comment type="caution">
    <text evidence="2">The sequence shown here is derived from an EMBL/GenBank/DDBJ whole genome shotgun (WGS) entry which is preliminary data.</text>
</comment>